<evidence type="ECO:0000313" key="1">
    <source>
        <dbReference type="EMBL" id="OMO92039.1"/>
    </source>
</evidence>
<sequence length="43" mass="5005">MALCYMTPTEYISKGGRKGCDQEENNHCYHLRKEENNQQGIVD</sequence>
<organism evidence="1 2">
    <name type="scientific">Corchorus olitorius</name>
    <dbReference type="NCBI Taxonomy" id="93759"/>
    <lineage>
        <taxon>Eukaryota</taxon>
        <taxon>Viridiplantae</taxon>
        <taxon>Streptophyta</taxon>
        <taxon>Embryophyta</taxon>
        <taxon>Tracheophyta</taxon>
        <taxon>Spermatophyta</taxon>
        <taxon>Magnoliopsida</taxon>
        <taxon>eudicotyledons</taxon>
        <taxon>Gunneridae</taxon>
        <taxon>Pentapetalae</taxon>
        <taxon>rosids</taxon>
        <taxon>malvids</taxon>
        <taxon>Malvales</taxon>
        <taxon>Malvaceae</taxon>
        <taxon>Grewioideae</taxon>
        <taxon>Apeibeae</taxon>
        <taxon>Corchorus</taxon>
    </lineage>
</organism>
<comment type="caution">
    <text evidence="1">The sequence shown here is derived from an EMBL/GenBank/DDBJ whole genome shotgun (WGS) entry which is preliminary data.</text>
</comment>
<gene>
    <name evidence="1" type="ORF">COLO4_17926</name>
</gene>
<dbReference type="AlphaFoldDB" id="A0A1R3JB26"/>
<dbReference type="EMBL" id="AWUE01016399">
    <property type="protein sequence ID" value="OMO92039.1"/>
    <property type="molecule type" value="Genomic_DNA"/>
</dbReference>
<dbReference type="Proteomes" id="UP000187203">
    <property type="component" value="Unassembled WGS sequence"/>
</dbReference>
<reference evidence="2" key="1">
    <citation type="submission" date="2013-09" db="EMBL/GenBank/DDBJ databases">
        <title>Corchorus olitorius genome sequencing.</title>
        <authorList>
            <person name="Alam M."/>
            <person name="Haque M.S."/>
            <person name="Islam M.S."/>
            <person name="Emdad E.M."/>
            <person name="Islam M.M."/>
            <person name="Ahmed B."/>
            <person name="Halim A."/>
            <person name="Hossen Q.M.M."/>
            <person name="Hossain M.Z."/>
            <person name="Ahmed R."/>
            <person name="Khan M.M."/>
            <person name="Islam R."/>
            <person name="Rashid M.M."/>
            <person name="Khan S.A."/>
            <person name="Rahman M.S."/>
            <person name="Alam M."/>
            <person name="Yahiya A.S."/>
            <person name="Khan M.S."/>
            <person name="Azam M.S."/>
            <person name="Haque T."/>
            <person name="Lashkar M.Z.H."/>
            <person name="Akhand A.I."/>
            <person name="Morshed G."/>
            <person name="Roy S."/>
            <person name="Uddin K.S."/>
            <person name="Rabeya T."/>
            <person name="Hossain A.S."/>
            <person name="Chowdhury A."/>
            <person name="Snigdha A.R."/>
            <person name="Mortoza M.S."/>
            <person name="Matin S.A."/>
            <person name="Hoque S.M.E."/>
            <person name="Islam M.K."/>
            <person name="Roy D.K."/>
            <person name="Haider R."/>
            <person name="Moosa M.M."/>
            <person name="Elias S.M."/>
            <person name="Hasan A.M."/>
            <person name="Jahan S."/>
            <person name="Shafiuddin M."/>
            <person name="Mahmood N."/>
            <person name="Shommy N.S."/>
        </authorList>
    </citation>
    <scope>NUCLEOTIDE SEQUENCE [LARGE SCALE GENOMIC DNA]</scope>
    <source>
        <strain evidence="2">cv. O-4</strain>
    </source>
</reference>
<accession>A0A1R3JB26</accession>
<name>A0A1R3JB26_9ROSI</name>
<protein>
    <submittedName>
        <fullName evidence="1">Uncharacterized protein</fullName>
    </submittedName>
</protein>
<evidence type="ECO:0000313" key="2">
    <source>
        <dbReference type="Proteomes" id="UP000187203"/>
    </source>
</evidence>
<keyword evidence="2" id="KW-1185">Reference proteome</keyword>
<proteinExistence type="predicted"/>